<organism evidence="2 3">
    <name type="scientific">Enhygromyxa salina</name>
    <dbReference type="NCBI Taxonomy" id="215803"/>
    <lineage>
        <taxon>Bacteria</taxon>
        <taxon>Pseudomonadati</taxon>
        <taxon>Myxococcota</taxon>
        <taxon>Polyangia</taxon>
        <taxon>Nannocystales</taxon>
        <taxon>Nannocystaceae</taxon>
        <taxon>Enhygromyxa</taxon>
    </lineage>
</organism>
<dbReference type="EMBL" id="PVNL01000062">
    <property type="protein sequence ID" value="PRQ06963.1"/>
    <property type="molecule type" value="Genomic_DNA"/>
</dbReference>
<evidence type="ECO:0000313" key="3">
    <source>
        <dbReference type="Proteomes" id="UP000238823"/>
    </source>
</evidence>
<sequence>MDRRLVQPPSHQRRVPALFLDHRPHRSRQLLAPSQLVQHRRRLVELLPPREHVGQPQEVARLVRLDPTQRPLSIQCLLLLPQHPRDRSGVGEISGPVRTRPPKHGASLVSLRLRLDVRLPQRNLAQEPEPLLLERVQAHPIRSLEVPRVAIQLRDRLPVMRLRQPQHERPGGGVGPARRRPPKPRAHDRLQRRSLLQPIEHRRLLVQPQVVVRARGQGRGHALDQRAIEAQPRDRQPQHGVAKVTQERVRELVVHHVVRPRPLAQVHLLPPRG</sequence>
<comment type="caution">
    <text evidence="2">The sequence shown here is derived from an EMBL/GenBank/DDBJ whole genome shotgun (WGS) entry which is preliminary data.</text>
</comment>
<name>A0A2S9YPE7_9BACT</name>
<protein>
    <submittedName>
        <fullName evidence="2">Uncharacterized protein</fullName>
    </submittedName>
</protein>
<proteinExistence type="predicted"/>
<reference evidence="2 3" key="1">
    <citation type="submission" date="2018-03" db="EMBL/GenBank/DDBJ databases">
        <title>Draft Genome Sequences of the Obligatory Marine Myxobacteria Enhygromyxa salina SWB007.</title>
        <authorList>
            <person name="Poehlein A."/>
            <person name="Moghaddam J.A."/>
            <person name="Harms H."/>
            <person name="Alanjari M."/>
            <person name="Koenig G.M."/>
            <person name="Daniel R."/>
            <person name="Schaeberle T.F."/>
        </authorList>
    </citation>
    <scope>NUCLEOTIDE SEQUENCE [LARGE SCALE GENOMIC DNA]</scope>
    <source>
        <strain evidence="2 3">SWB007</strain>
    </source>
</reference>
<gene>
    <name evidence="2" type="ORF">ENSA7_32970</name>
</gene>
<accession>A0A2S9YPE7</accession>
<evidence type="ECO:0000256" key="1">
    <source>
        <dbReference type="SAM" id="MobiDB-lite"/>
    </source>
</evidence>
<dbReference type="AlphaFoldDB" id="A0A2S9YPE7"/>
<evidence type="ECO:0000313" key="2">
    <source>
        <dbReference type="EMBL" id="PRQ06963.1"/>
    </source>
</evidence>
<dbReference type="Proteomes" id="UP000238823">
    <property type="component" value="Unassembled WGS sequence"/>
</dbReference>
<feature type="region of interest" description="Disordered" evidence="1">
    <location>
        <begin position="162"/>
        <end position="191"/>
    </location>
</feature>